<dbReference type="Proteomes" id="UP000093053">
    <property type="component" value="Chromosome"/>
</dbReference>
<evidence type="ECO:0000256" key="2">
    <source>
        <dbReference type="SAM" id="MobiDB-lite"/>
    </source>
</evidence>
<evidence type="ECO:0000313" key="5">
    <source>
        <dbReference type="EMBL" id="ANZ39386.1"/>
    </source>
</evidence>
<dbReference type="GO" id="GO:0016020">
    <property type="term" value="C:membrane"/>
    <property type="evidence" value="ECO:0007669"/>
    <property type="project" value="UniProtKB-UniRule"/>
</dbReference>
<feature type="region of interest" description="Disordered" evidence="2">
    <location>
        <begin position="44"/>
        <end position="91"/>
    </location>
</feature>
<dbReference type="Gene3D" id="3.30.1330.60">
    <property type="entry name" value="OmpA-like domain"/>
    <property type="match status" value="1"/>
</dbReference>
<dbReference type="STRING" id="1586287.BBK82_28390"/>
<name>A0A1B2HNV6_9PSEU</name>
<proteinExistence type="predicted"/>
<dbReference type="Pfam" id="PF00691">
    <property type="entry name" value="OmpA"/>
    <property type="match status" value="1"/>
</dbReference>
<dbReference type="EMBL" id="CP016793">
    <property type="protein sequence ID" value="ANZ39386.1"/>
    <property type="molecule type" value="Genomic_DNA"/>
</dbReference>
<dbReference type="PROSITE" id="PS51123">
    <property type="entry name" value="OMPA_2"/>
    <property type="match status" value="1"/>
</dbReference>
<dbReference type="SUPFAM" id="SSF103088">
    <property type="entry name" value="OmpA-like"/>
    <property type="match status" value="1"/>
</dbReference>
<sequence length="484" mass="50168">MLVGVGFVVLFYALGLENADKLSSGIGAACGVVAVLVSLSEKRRNRPARARRPTATEPLAEDEPAVDDEPATEDGTHVQAPGTKHTSGLRSSASMLPVGAGAFIALAGIIALLASLIDSQDGGASSKSCGGDTNAVTLAMSNRQNSPKLVRNETLETFLKPALDVRFPGPISAVVLDGYPKLVAEHRAKAGDPGLRYGQTGREFAQKAAEVRAEQPEADVLAALDTAARANGSGSGRGGLVVLVDSGLSTTGAVSFDQNTTIDVEIPELVQSLRDKGHLPDLTGKAVVFVGIGEVAPPQEKLRPAQRRHLTELWKAIATASGASCVLAVDQVSLGNPPDGLPRVRTVPVPGPPLSSPSEDSFVLALGGEATFTPDTATLVDSEATRRALRQVVDAAQADPASRITVTGTTSGSGPKDTRIQLSRARARTIGDILVSSGIERERLTINGVGSDFPEYVNDIDANGNVIPGLAQKNRTVRISITPG</sequence>
<dbReference type="InterPro" id="IPR006665">
    <property type="entry name" value="OmpA-like"/>
</dbReference>
<protein>
    <recommendedName>
        <fullName evidence="4">OmpA-like domain-containing protein</fullName>
    </recommendedName>
</protein>
<evidence type="ECO:0000256" key="3">
    <source>
        <dbReference type="SAM" id="Phobius"/>
    </source>
</evidence>
<dbReference type="CDD" id="cd07185">
    <property type="entry name" value="OmpA_C-like"/>
    <property type="match status" value="1"/>
</dbReference>
<keyword evidence="1 3" id="KW-0472">Membrane</keyword>
<dbReference type="InterPro" id="IPR036737">
    <property type="entry name" value="OmpA-like_sf"/>
</dbReference>
<organism evidence="5 6">
    <name type="scientific">Lentzea guizhouensis</name>
    <dbReference type="NCBI Taxonomy" id="1586287"/>
    <lineage>
        <taxon>Bacteria</taxon>
        <taxon>Bacillati</taxon>
        <taxon>Actinomycetota</taxon>
        <taxon>Actinomycetes</taxon>
        <taxon>Pseudonocardiales</taxon>
        <taxon>Pseudonocardiaceae</taxon>
        <taxon>Lentzea</taxon>
    </lineage>
</organism>
<evidence type="ECO:0000256" key="1">
    <source>
        <dbReference type="PROSITE-ProRule" id="PRU00473"/>
    </source>
</evidence>
<accession>A0A1B2HNV6</accession>
<dbReference type="KEGG" id="led:BBK82_28390"/>
<feature type="domain" description="OmpA-like" evidence="4">
    <location>
        <begin position="359"/>
        <end position="484"/>
    </location>
</feature>
<gene>
    <name evidence="5" type="ORF">BBK82_28390</name>
</gene>
<keyword evidence="3" id="KW-0812">Transmembrane</keyword>
<evidence type="ECO:0000259" key="4">
    <source>
        <dbReference type="PROSITE" id="PS51123"/>
    </source>
</evidence>
<feature type="transmembrane region" description="Helical" evidence="3">
    <location>
        <begin position="25"/>
        <end position="41"/>
    </location>
</feature>
<keyword evidence="3" id="KW-1133">Transmembrane helix</keyword>
<feature type="transmembrane region" description="Helical" evidence="3">
    <location>
        <begin position="94"/>
        <end position="117"/>
    </location>
</feature>
<evidence type="ECO:0000313" key="6">
    <source>
        <dbReference type="Proteomes" id="UP000093053"/>
    </source>
</evidence>
<dbReference type="AlphaFoldDB" id="A0A1B2HNV6"/>
<reference evidence="5 6" key="1">
    <citation type="submission" date="2016-07" db="EMBL/GenBank/DDBJ databases">
        <title>Complete genome sequence of the Lentzea guizhouensis DHS C013.</title>
        <authorList>
            <person name="Cao C."/>
        </authorList>
    </citation>
    <scope>NUCLEOTIDE SEQUENCE [LARGE SCALE GENOMIC DNA]</scope>
    <source>
        <strain evidence="5 6">DHS C013</strain>
    </source>
</reference>
<feature type="compositionally biased region" description="Acidic residues" evidence="2">
    <location>
        <begin position="59"/>
        <end position="72"/>
    </location>
</feature>
<keyword evidence="6" id="KW-1185">Reference proteome</keyword>